<accession>A0A166DLM9</accession>
<dbReference type="PANTHER" id="PTHR43802:SF1">
    <property type="entry name" value="IP11341P-RELATED"/>
    <property type="match status" value="1"/>
</dbReference>
<dbReference type="AlphaFoldDB" id="A0A166DLM9"/>
<sequence length="267" mass="29399">MSYATNTQNVKITPPGVEHPHTVIISINRPRAKNAVDRLTANELADAFKAFDKDPESYVAILTGEGGTFCSGADLKAMMEPGRPRENTLSSNMDDDGPMGPTRMWLSKPVIAAISGYAVAGGMELALWADLRYSTSFMDLNLSPLPSLYSVVPIAWSTVRLPRLIGRSRARDIILTGRLVDHSEAMQIGLANYIAKPDQSALSKALDVATLLCSHPQECMRNDRLSAMGDPEEERQALAREFEYGMKSWQSADNRQAIQQFLNKVKL</sequence>
<dbReference type="CDD" id="cd06558">
    <property type="entry name" value="crotonase-like"/>
    <property type="match status" value="1"/>
</dbReference>
<dbReference type="InterPro" id="IPR001753">
    <property type="entry name" value="Enoyl-CoA_hydra/iso"/>
</dbReference>
<dbReference type="EMBL" id="KV428059">
    <property type="protein sequence ID" value="KZT38662.1"/>
    <property type="molecule type" value="Genomic_DNA"/>
</dbReference>
<keyword evidence="4" id="KW-1185">Reference proteome</keyword>
<dbReference type="OrthoDB" id="3005933at2759"/>
<evidence type="ECO:0000313" key="3">
    <source>
        <dbReference type="EMBL" id="KZT38662.1"/>
    </source>
</evidence>
<reference evidence="3 4" key="1">
    <citation type="journal article" date="2016" name="Mol. Biol. Evol.">
        <title>Comparative Genomics of Early-Diverging Mushroom-Forming Fungi Provides Insights into the Origins of Lignocellulose Decay Capabilities.</title>
        <authorList>
            <person name="Nagy L.G."/>
            <person name="Riley R."/>
            <person name="Tritt A."/>
            <person name="Adam C."/>
            <person name="Daum C."/>
            <person name="Floudas D."/>
            <person name="Sun H."/>
            <person name="Yadav J.S."/>
            <person name="Pangilinan J."/>
            <person name="Larsson K.H."/>
            <person name="Matsuura K."/>
            <person name="Barry K."/>
            <person name="Labutti K."/>
            <person name="Kuo R."/>
            <person name="Ohm R.A."/>
            <person name="Bhattacharya S.S."/>
            <person name="Shirouzu T."/>
            <person name="Yoshinaga Y."/>
            <person name="Martin F.M."/>
            <person name="Grigoriev I.V."/>
            <person name="Hibbett D.S."/>
        </authorList>
    </citation>
    <scope>NUCLEOTIDE SEQUENCE [LARGE SCALE GENOMIC DNA]</scope>
    <source>
        <strain evidence="3 4">HHB10207 ss-3</strain>
    </source>
</reference>
<dbReference type="GO" id="GO:0016853">
    <property type="term" value="F:isomerase activity"/>
    <property type="evidence" value="ECO:0007669"/>
    <property type="project" value="UniProtKB-KW"/>
</dbReference>
<dbReference type="Proteomes" id="UP000076798">
    <property type="component" value="Unassembled WGS sequence"/>
</dbReference>
<gene>
    <name evidence="3" type="ORF">SISSUDRAFT_1113889</name>
</gene>
<name>A0A166DLM9_9AGAM</name>
<evidence type="ECO:0000313" key="4">
    <source>
        <dbReference type="Proteomes" id="UP000076798"/>
    </source>
</evidence>
<dbReference type="STRING" id="1314776.A0A166DLM9"/>
<dbReference type="PROSITE" id="PS00166">
    <property type="entry name" value="ENOYL_COA_HYDRATASE"/>
    <property type="match status" value="1"/>
</dbReference>
<dbReference type="PANTHER" id="PTHR43802">
    <property type="entry name" value="ENOYL-COA HYDRATASE"/>
    <property type="match status" value="1"/>
</dbReference>
<keyword evidence="3" id="KW-0413">Isomerase</keyword>
<proteinExistence type="inferred from homology"/>
<dbReference type="SUPFAM" id="SSF52096">
    <property type="entry name" value="ClpP/crotonase"/>
    <property type="match status" value="1"/>
</dbReference>
<organism evidence="3 4">
    <name type="scientific">Sistotremastrum suecicum HHB10207 ss-3</name>
    <dbReference type="NCBI Taxonomy" id="1314776"/>
    <lineage>
        <taxon>Eukaryota</taxon>
        <taxon>Fungi</taxon>
        <taxon>Dikarya</taxon>
        <taxon>Basidiomycota</taxon>
        <taxon>Agaricomycotina</taxon>
        <taxon>Agaricomycetes</taxon>
        <taxon>Sistotremastrales</taxon>
        <taxon>Sistotremastraceae</taxon>
        <taxon>Sistotremastrum</taxon>
    </lineage>
</organism>
<dbReference type="Gene3D" id="3.90.226.10">
    <property type="entry name" value="2-enoyl-CoA Hydratase, Chain A, domain 1"/>
    <property type="match status" value="1"/>
</dbReference>
<protein>
    <submittedName>
        <fullName evidence="3">Enoyl-CoA hydratase/isomerase</fullName>
    </submittedName>
</protein>
<evidence type="ECO:0000256" key="2">
    <source>
        <dbReference type="RuleBase" id="RU003707"/>
    </source>
</evidence>
<dbReference type="Pfam" id="PF00378">
    <property type="entry name" value="ECH_1"/>
    <property type="match status" value="1"/>
</dbReference>
<comment type="similarity">
    <text evidence="1 2">Belongs to the enoyl-CoA hydratase/isomerase family.</text>
</comment>
<dbReference type="InterPro" id="IPR029045">
    <property type="entry name" value="ClpP/crotonase-like_dom_sf"/>
</dbReference>
<dbReference type="InterPro" id="IPR018376">
    <property type="entry name" value="Enoyl-CoA_hyd/isom_CS"/>
</dbReference>
<dbReference type="Gene3D" id="1.10.287.2460">
    <property type="match status" value="1"/>
</dbReference>
<evidence type="ECO:0000256" key="1">
    <source>
        <dbReference type="ARBA" id="ARBA00005254"/>
    </source>
</evidence>